<evidence type="ECO:0000256" key="3">
    <source>
        <dbReference type="SAM" id="SignalP"/>
    </source>
</evidence>
<comment type="similarity">
    <text evidence="1">Belongs to the PC-esterase family. TBL subfamily.</text>
</comment>
<keyword evidence="3" id="KW-0732">Signal</keyword>
<dbReference type="Proteomes" id="UP000827721">
    <property type="component" value="Unassembled WGS sequence"/>
</dbReference>
<dbReference type="InterPro" id="IPR026057">
    <property type="entry name" value="TBL_C"/>
</dbReference>
<evidence type="ECO:0000256" key="1">
    <source>
        <dbReference type="ARBA" id="ARBA00007727"/>
    </source>
</evidence>
<feature type="region of interest" description="Disordered" evidence="2">
    <location>
        <begin position="365"/>
        <end position="391"/>
    </location>
</feature>
<dbReference type="InterPro" id="IPR011042">
    <property type="entry name" value="6-blade_b-propeller_TolB-like"/>
</dbReference>
<organism evidence="5 6">
    <name type="scientific">Xanthoceras sorbifolium</name>
    <dbReference type="NCBI Taxonomy" id="99658"/>
    <lineage>
        <taxon>Eukaryota</taxon>
        <taxon>Viridiplantae</taxon>
        <taxon>Streptophyta</taxon>
        <taxon>Embryophyta</taxon>
        <taxon>Tracheophyta</taxon>
        <taxon>Spermatophyta</taxon>
        <taxon>Magnoliopsida</taxon>
        <taxon>eudicotyledons</taxon>
        <taxon>Gunneridae</taxon>
        <taxon>Pentapetalae</taxon>
        <taxon>rosids</taxon>
        <taxon>malvids</taxon>
        <taxon>Sapindales</taxon>
        <taxon>Sapindaceae</taxon>
        <taxon>Xanthoceroideae</taxon>
        <taxon>Xanthoceras</taxon>
    </lineage>
</organism>
<feature type="compositionally biased region" description="Basic and acidic residues" evidence="2">
    <location>
        <begin position="365"/>
        <end position="375"/>
    </location>
</feature>
<proteinExistence type="inferred from homology"/>
<evidence type="ECO:0000313" key="6">
    <source>
        <dbReference type="Proteomes" id="UP000827721"/>
    </source>
</evidence>
<feature type="signal peptide" evidence="3">
    <location>
        <begin position="1"/>
        <end position="25"/>
    </location>
</feature>
<dbReference type="Gene3D" id="2.120.10.30">
    <property type="entry name" value="TolB, C-terminal domain"/>
    <property type="match status" value="1"/>
</dbReference>
<dbReference type="PANTHER" id="PTHR31460:SF0">
    <property type="entry name" value="CALCIUM-DEPENDENT PHOSPHOTRIESTERASE SUPERFAMILY PROTEIN-RELATED"/>
    <property type="match status" value="1"/>
</dbReference>
<feature type="chain" id="PRO_5047402179" description="Trichome birefringence-like C-terminal domain-containing protein" evidence="3">
    <location>
        <begin position="26"/>
        <end position="785"/>
    </location>
</feature>
<gene>
    <name evidence="5" type="ORF">JRO89_XS01G0359400</name>
</gene>
<dbReference type="InterPro" id="IPR053224">
    <property type="entry name" value="Sensory_adhesion_molecule"/>
</dbReference>
<dbReference type="PANTHER" id="PTHR31460">
    <property type="match status" value="1"/>
</dbReference>
<sequence length="785" mass="88667">MAFSFCSTRTLFLLFLISAVPVAYIISLERTEPATHVYHYHSSGFFRECAKWDDSNRRFLVSYLEGGIGQVSVPDDYSPGIVLEEVTVVKDVDLAGNISAGILVDRPRNRLLVTVAQLFGNKYSGLAAYDLSTWKRLFLTHLSGPNDEKSMADDVAVDAEGNAYVTDVKGNKIWKVGVEGQLLSTIKSPLFTAKEWYKNLFGLNGIVYHPDGFLIVIHTVTGNLLKIDIAKGGEVKLIEVAGGPVSLGDGLELLSPTKLVVAGNPTARLVESSDGWQTASVVAKFKGPAHRLATAAAAKDGRVYINHLVGMGYPKKKHALSLTGYNRNFSATNVKYLILTDTQLNGTENTTGFLQFSDFKDIRREENDTGVRDNEVNSSTRGPGRAPAPAPAPYFEIEVQIDERIEEKETRAAKVEKIELSSNQQIKKEEIGTTSVKRIEDTSDEKIEEKRTRSCDITKGRWVYDESYPLYTNSSCPFIDEGFNCMSNGRLDQYYMKFNATKMLESIRGKRLVFVGDSINRNQWESMLCMLMGAVRDPKKVYETHGRRITKEKGNYSFKFVDYKCTVEYYVSHFLVHEGKARVGQKRVQTLRIDSIDRGSSRWRGADILIFNTAHWWTHYKTKAGINYYQEGDKVHPRLDVSTAFRRALTTWASWLDKHIKPSKTRVFFRNSAPSHFRGGQWNSGGHCREATRPLNETSSFIYPEKNVIAEEVIKQMKTHVTLLNITSLSEYRIEGHPSRYGRKPDKQFSSSGEDCSHWCLPGVPDTWNELLYFHLQSKQVYNIQ</sequence>
<dbReference type="Pfam" id="PF13839">
    <property type="entry name" value="PC-Esterase"/>
    <property type="match status" value="1"/>
</dbReference>
<feature type="domain" description="Trichome birefringence-like C-terminal" evidence="4">
    <location>
        <begin position="497"/>
        <end position="773"/>
    </location>
</feature>
<evidence type="ECO:0000259" key="4">
    <source>
        <dbReference type="Pfam" id="PF13839"/>
    </source>
</evidence>
<reference evidence="5 6" key="1">
    <citation type="submission" date="2021-02" db="EMBL/GenBank/DDBJ databases">
        <title>Plant Genome Project.</title>
        <authorList>
            <person name="Zhang R.-G."/>
        </authorList>
    </citation>
    <scope>NUCLEOTIDE SEQUENCE [LARGE SCALE GENOMIC DNA]</scope>
    <source>
        <tissue evidence="5">Leaves</tissue>
    </source>
</reference>
<keyword evidence="6" id="KW-1185">Reference proteome</keyword>
<evidence type="ECO:0000256" key="2">
    <source>
        <dbReference type="SAM" id="MobiDB-lite"/>
    </source>
</evidence>
<comment type="caution">
    <text evidence="5">The sequence shown here is derived from an EMBL/GenBank/DDBJ whole genome shotgun (WGS) entry which is preliminary data.</text>
</comment>
<evidence type="ECO:0000313" key="5">
    <source>
        <dbReference type="EMBL" id="KAH7578248.1"/>
    </source>
</evidence>
<dbReference type="EMBL" id="JAFEMO010000001">
    <property type="protein sequence ID" value="KAH7578248.1"/>
    <property type="molecule type" value="Genomic_DNA"/>
</dbReference>
<dbReference type="SUPFAM" id="SSF63829">
    <property type="entry name" value="Calcium-dependent phosphotriesterase"/>
    <property type="match status" value="1"/>
</dbReference>
<protein>
    <recommendedName>
        <fullName evidence="4">Trichome birefringence-like C-terminal domain-containing protein</fullName>
    </recommendedName>
</protein>
<accession>A0ABQ8INH3</accession>
<name>A0ABQ8INH3_9ROSI</name>